<name>A0ABN9D525_9NEOB</name>
<comment type="caution">
    <text evidence="1">The sequence shown here is derived from an EMBL/GenBank/DDBJ whole genome shotgun (WGS) entry which is preliminary data.</text>
</comment>
<reference evidence="1" key="1">
    <citation type="submission" date="2023-05" db="EMBL/GenBank/DDBJ databases">
        <authorList>
            <person name="Stuckert A."/>
        </authorList>
    </citation>
    <scope>NUCLEOTIDE SEQUENCE</scope>
</reference>
<gene>
    <name evidence="1" type="ORF">SPARVUS_LOCUS6485573</name>
</gene>
<evidence type="ECO:0000313" key="1">
    <source>
        <dbReference type="EMBL" id="CAI9567034.1"/>
    </source>
</evidence>
<evidence type="ECO:0000313" key="2">
    <source>
        <dbReference type="Proteomes" id="UP001162483"/>
    </source>
</evidence>
<protein>
    <submittedName>
        <fullName evidence="1">Uncharacterized protein</fullName>
    </submittedName>
</protein>
<dbReference type="Proteomes" id="UP001162483">
    <property type="component" value="Unassembled WGS sequence"/>
</dbReference>
<accession>A0ABN9D525</accession>
<sequence>MRHCKDYKIDSYSYDLQRHDGTCSPVALRLPTPGLGNRKRKLSYPPSP</sequence>
<organism evidence="1 2">
    <name type="scientific">Staurois parvus</name>
    <dbReference type="NCBI Taxonomy" id="386267"/>
    <lineage>
        <taxon>Eukaryota</taxon>
        <taxon>Metazoa</taxon>
        <taxon>Chordata</taxon>
        <taxon>Craniata</taxon>
        <taxon>Vertebrata</taxon>
        <taxon>Euteleostomi</taxon>
        <taxon>Amphibia</taxon>
        <taxon>Batrachia</taxon>
        <taxon>Anura</taxon>
        <taxon>Neobatrachia</taxon>
        <taxon>Ranoidea</taxon>
        <taxon>Ranidae</taxon>
        <taxon>Staurois</taxon>
    </lineage>
</organism>
<keyword evidence="2" id="KW-1185">Reference proteome</keyword>
<proteinExistence type="predicted"/>
<dbReference type="EMBL" id="CATNWA010014083">
    <property type="protein sequence ID" value="CAI9567034.1"/>
    <property type="molecule type" value="Genomic_DNA"/>
</dbReference>